<keyword evidence="6" id="KW-1185">Reference proteome</keyword>
<accession>A0ABS5JZH1</accession>
<evidence type="ECO:0000256" key="1">
    <source>
        <dbReference type="ARBA" id="ARBA00004613"/>
    </source>
</evidence>
<keyword evidence="2" id="KW-0964">Secreted</keyword>
<comment type="caution">
    <text evidence="5">The sequence shown here is derived from an EMBL/GenBank/DDBJ whole genome shotgun (WGS) entry which is preliminary data.</text>
</comment>
<dbReference type="Pfam" id="PF24517">
    <property type="entry name" value="CBM96"/>
    <property type="match status" value="1"/>
</dbReference>
<dbReference type="Proteomes" id="UP000708576">
    <property type="component" value="Unassembled WGS sequence"/>
</dbReference>
<comment type="subcellular location">
    <subcellularLocation>
        <location evidence="1">Secreted</location>
    </subcellularLocation>
</comment>
<dbReference type="NCBIfam" id="NF033679">
    <property type="entry name" value="DNRLRE_dom"/>
    <property type="match status" value="1"/>
</dbReference>
<name>A0ABS5JZH1_9BACT</name>
<protein>
    <submittedName>
        <fullName evidence="5">DNRLRE domain-containing protein</fullName>
    </submittedName>
</protein>
<keyword evidence="3" id="KW-0732">Signal</keyword>
<evidence type="ECO:0000313" key="5">
    <source>
        <dbReference type="EMBL" id="MBS2100293.1"/>
    </source>
</evidence>
<dbReference type="PROSITE" id="PS51257">
    <property type="entry name" value="PROKAR_LIPOPROTEIN"/>
    <property type="match status" value="1"/>
</dbReference>
<evidence type="ECO:0000313" key="6">
    <source>
        <dbReference type="Proteomes" id="UP000708576"/>
    </source>
</evidence>
<proteinExistence type="predicted"/>
<dbReference type="RefSeq" id="WP_212217840.1">
    <property type="nucleotide sequence ID" value="NZ_JAGUCO010000020.1"/>
</dbReference>
<gene>
    <name evidence="5" type="ORF">KEM10_18560</name>
</gene>
<evidence type="ECO:0000259" key="4">
    <source>
        <dbReference type="Pfam" id="PF24517"/>
    </source>
</evidence>
<evidence type="ECO:0000256" key="2">
    <source>
        <dbReference type="ARBA" id="ARBA00022525"/>
    </source>
</evidence>
<organism evidence="5 6">
    <name type="scientific">Carboxylicivirga linearis</name>
    <dbReference type="NCBI Taxonomy" id="1628157"/>
    <lineage>
        <taxon>Bacteria</taxon>
        <taxon>Pseudomonadati</taxon>
        <taxon>Bacteroidota</taxon>
        <taxon>Bacteroidia</taxon>
        <taxon>Marinilabiliales</taxon>
        <taxon>Marinilabiliaceae</taxon>
        <taxon>Carboxylicivirga</taxon>
    </lineage>
</organism>
<dbReference type="InterPro" id="IPR055372">
    <property type="entry name" value="CBM96"/>
</dbReference>
<reference evidence="5 6" key="1">
    <citation type="journal article" date="2015" name="Int. J. Syst. Evol. Microbiol.">
        <title>Carboxylicivirga linearis sp. nov., isolated from a sea cucumber culture pond.</title>
        <authorList>
            <person name="Wang F.Q."/>
            <person name="Zhou Y.X."/>
            <person name="Lin X.Z."/>
            <person name="Chen G.J."/>
            <person name="Du Z.J."/>
        </authorList>
    </citation>
    <scope>NUCLEOTIDE SEQUENCE [LARGE SCALE GENOMIC DNA]</scope>
    <source>
        <strain evidence="5 6">FB218</strain>
    </source>
</reference>
<dbReference type="EMBL" id="JAGUCO010000020">
    <property type="protein sequence ID" value="MBS2100293.1"/>
    <property type="molecule type" value="Genomic_DNA"/>
</dbReference>
<evidence type="ECO:0000256" key="3">
    <source>
        <dbReference type="ARBA" id="ARBA00022729"/>
    </source>
</evidence>
<feature type="domain" description="Carbohydrate-binding module family 96" evidence="4">
    <location>
        <begin position="44"/>
        <end position="202"/>
    </location>
</feature>
<sequence length="218" mass="24569">MKKMKFILIAAITLGGITACQKEDSTPTEKHLVLNLQPDGETGKDAVFSKIKPDNNYGDLKDIHLYAWTQNGGTNINRVAIDFDLSAIPQEAQIDSAFLSLYFDDDSNYGTEHKGDNSFMIQRITSDWDESTITWNTQPNTTEVNQVNVSSASLPTQDFTDIKLTDLIIDLFENKDNRHGLMLKLENEVVYKLLLIASSDNPNETIRPKLDVYYSITE</sequence>